<dbReference type="EC" id="6.3.1.20" evidence="3"/>
<keyword evidence="4 9" id="KW-0436">Ligase</keyword>
<dbReference type="NCBIfam" id="TIGR00545">
    <property type="entry name" value="lipoyltrans"/>
    <property type="match status" value="1"/>
</dbReference>
<dbReference type="InterPro" id="IPR004562">
    <property type="entry name" value="LipoylTrfase_LipoateP_Ligase"/>
</dbReference>
<comment type="catalytic activity">
    <reaction evidence="7">
        <text>L-lysyl-[lipoyl-carrier protein] + (R)-lipoate + ATP = N(6)-[(R)-lipoyl]-L-lysyl-[lipoyl-carrier protein] + AMP + diphosphate + H(+)</text>
        <dbReference type="Rhea" id="RHEA:49288"/>
        <dbReference type="Rhea" id="RHEA-COMP:10500"/>
        <dbReference type="Rhea" id="RHEA-COMP:10502"/>
        <dbReference type="ChEBI" id="CHEBI:15378"/>
        <dbReference type="ChEBI" id="CHEBI:29969"/>
        <dbReference type="ChEBI" id="CHEBI:30616"/>
        <dbReference type="ChEBI" id="CHEBI:33019"/>
        <dbReference type="ChEBI" id="CHEBI:83088"/>
        <dbReference type="ChEBI" id="CHEBI:83099"/>
        <dbReference type="ChEBI" id="CHEBI:456215"/>
        <dbReference type="EC" id="6.3.1.20"/>
    </reaction>
</comment>
<protein>
    <recommendedName>
        <fullName evidence="3">lipoate--protein ligase</fullName>
        <ecNumber evidence="3">6.3.1.20</ecNumber>
    </recommendedName>
</protein>
<gene>
    <name evidence="9" type="ORF">H8705_12640</name>
</gene>
<accession>A0A926ETY7</accession>
<dbReference type="SUPFAM" id="SSF55681">
    <property type="entry name" value="Class II aaRS and biotin synthetases"/>
    <property type="match status" value="1"/>
</dbReference>
<evidence type="ECO:0000313" key="10">
    <source>
        <dbReference type="Proteomes" id="UP000623678"/>
    </source>
</evidence>
<dbReference type="InterPro" id="IPR004143">
    <property type="entry name" value="BPL_LPL_catalytic"/>
</dbReference>
<dbReference type="GO" id="GO:0017118">
    <property type="term" value="F:lipoyltransferase activity"/>
    <property type="evidence" value="ECO:0007669"/>
    <property type="project" value="TreeGrafter"/>
</dbReference>
<dbReference type="EMBL" id="JACRTD010000011">
    <property type="protein sequence ID" value="MBC8586429.1"/>
    <property type="molecule type" value="Genomic_DNA"/>
</dbReference>
<dbReference type="RefSeq" id="WP_262396149.1">
    <property type="nucleotide sequence ID" value="NZ_JACRTD010000011.1"/>
</dbReference>
<dbReference type="InterPro" id="IPR019491">
    <property type="entry name" value="Lipoate_protein_ligase_C"/>
</dbReference>
<name>A0A926ETY7_9FIRM</name>
<evidence type="ECO:0000256" key="5">
    <source>
        <dbReference type="ARBA" id="ARBA00022741"/>
    </source>
</evidence>
<keyword evidence="5" id="KW-0547">Nucleotide-binding</keyword>
<comment type="pathway">
    <text evidence="2">Protein modification; protein lipoylation via exogenous pathway; protein N(6)-(lipoyl)lysine from lipoate: step 1/2.</text>
</comment>
<evidence type="ECO:0000256" key="6">
    <source>
        <dbReference type="ARBA" id="ARBA00022840"/>
    </source>
</evidence>
<evidence type="ECO:0000256" key="7">
    <source>
        <dbReference type="ARBA" id="ARBA00048037"/>
    </source>
</evidence>
<evidence type="ECO:0000313" key="9">
    <source>
        <dbReference type="EMBL" id="MBC8586429.1"/>
    </source>
</evidence>
<evidence type="ECO:0000256" key="2">
    <source>
        <dbReference type="ARBA" id="ARBA00005124"/>
    </source>
</evidence>
<dbReference type="InterPro" id="IPR045864">
    <property type="entry name" value="aa-tRNA-synth_II/BPL/LPL"/>
</dbReference>
<dbReference type="PANTHER" id="PTHR12561">
    <property type="entry name" value="LIPOATE-PROTEIN LIGASE"/>
    <property type="match status" value="1"/>
</dbReference>
<comment type="pathway">
    <text evidence="1">Protein modification; protein lipoylation via exogenous pathway; protein N(6)-(lipoyl)lysine from lipoate: step 2/2.</text>
</comment>
<dbReference type="Gene3D" id="3.30.930.10">
    <property type="entry name" value="Bira Bifunctional Protein, Domain 2"/>
    <property type="match status" value="1"/>
</dbReference>
<dbReference type="GO" id="GO:0009249">
    <property type="term" value="P:protein lipoylation"/>
    <property type="evidence" value="ECO:0007669"/>
    <property type="project" value="InterPro"/>
</dbReference>
<dbReference type="PROSITE" id="PS51733">
    <property type="entry name" value="BPL_LPL_CATALYTIC"/>
    <property type="match status" value="1"/>
</dbReference>
<comment type="caution">
    <text evidence="9">The sequence shown here is derived from an EMBL/GenBank/DDBJ whole genome shotgun (WGS) entry which is preliminary data.</text>
</comment>
<keyword evidence="10" id="KW-1185">Reference proteome</keyword>
<feature type="domain" description="BPL/LPL catalytic" evidence="8">
    <location>
        <begin position="30"/>
        <end position="213"/>
    </location>
</feature>
<keyword evidence="6" id="KW-0067">ATP-binding</keyword>
<dbReference type="GO" id="GO:0016979">
    <property type="term" value="F:lipoate-protein ligase activity"/>
    <property type="evidence" value="ECO:0007669"/>
    <property type="project" value="UniProtKB-EC"/>
</dbReference>
<dbReference type="Proteomes" id="UP000623678">
    <property type="component" value="Unassembled WGS sequence"/>
</dbReference>
<organism evidence="9 10">
    <name type="scientific">Youxingia wuxianensis</name>
    <dbReference type="NCBI Taxonomy" id="2763678"/>
    <lineage>
        <taxon>Bacteria</taxon>
        <taxon>Bacillati</taxon>
        <taxon>Bacillota</taxon>
        <taxon>Clostridia</taxon>
        <taxon>Eubacteriales</taxon>
        <taxon>Oscillospiraceae</taxon>
        <taxon>Youxingia</taxon>
    </lineage>
</organism>
<evidence type="ECO:0000256" key="1">
    <source>
        <dbReference type="ARBA" id="ARBA00005085"/>
    </source>
</evidence>
<dbReference type="GO" id="GO:0005524">
    <property type="term" value="F:ATP binding"/>
    <property type="evidence" value="ECO:0007669"/>
    <property type="project" value="UniProtKB-KW"/>
</dbReference>
<dbReference type="GO" id="GO:0005737">
    <property type="term" value="C:cytoplasm"/>
    <property type="evidence" value="ECO:0007669"/>
    <property type="project" value="TreeGrafter"/>
</dbReference>
<dbReference type="Pfam" id="PF10437">
    <property type="entry name" value="Lip_prot_lig_C"/>
    <property type="match status" value="1"/>
</dbReference>
<dbReference type="Pfam" id="PF21948">
    <property type="entry name" value="LplA-B_cat"/>
    <property type="match status" value="1"/>
</dbReference>
<dbReference type="CDD" id="cd16443">
    <property type="entry name" value="LplA"/>
    <property type="match status" value="1"/>
</dbReference>
<dbReference type="PANTHER" id="PTHR12561:SF3">
    <property type="entry name" value="LIPOYLTRANSFERASE 1, MITOCHONDRIAL"/>
    <property type="match status" value="1"/>
</dbReference>
<dbReference type="AlphaFoldDB" id="A0A926ETY7"/>
<reference evidence="9" key="1">
    <citation type="submission" date="2020-08" db="EMBL/GenBank/DDBJ databases">
        <title>Genome public.</title>
        <authorList>
            <person name="Liu C."/>
            <person name="Sun Q."/>
        </authorList>
    </citation>
    <scope>NUCLEOTIDE SEQUENCE</scope>
    <source>
        <strain evidence="9">NSJ-64</strain>
    </source>
</reference>
<dbReference type="Gene3D" id="3.30.390.50">
    <property type="entry name" value="CO dehydrogenase flavoprotein, C-terminal domain"/>
    <property type="match status" value="1"/>
</dbReference>
<sequence length="332" mass="37593">MVKRIRVLQWYETNPYRNLALEEYLLDQLPAGECILYLWQNRHTVVIGRNQNVWKECSLALLEEEGGYLARRSSGGGAVYHDLGNLNFTFLAHDEDFDVEKQQEVILNALKKMKICAVKSGRNDLTVNGCKFSGNAFYHKGGRSLHHGTLLVDVNIPSLSKYLTVSSEKLRSHGVSSVRSRVTNLKNYCPKLTVDLLRQRLVGSFEEIYGFSAAPILEQEICMQEVEKLYEKYCSQSWKFGRKITASYTLEHRFAWGGIQIKALVKGGLIKEAAVFSDAMQAQWPSQFEQALTGSLFSSQAMAQAALQTPQTDELTRKMAEDVAQLLLEQRL</sequence>
<evidence type="ECO:0000259" key="8">
    <source>
        <dbReference type="PROSITE" id="PS51733"/>
    </source>
</evidence>
<proteinExistence type="predicted"/>
<dbReference type="SUPFAM" id="SSF82649">
    <property type="entry name" value="SufE/NifU"/>
    <property type="match status" value="1"/>
</dbReference>
<evidence type="ECO:0000256" key="3">
    <source>
        <dbReference type="ARBA" id="ARBA00012367"/>
    </source>
</evidence>
<evidence type="ECO:0000256" key="4">
    <source>
        <dbReference type="ARBA" id="ARBA00022598"/>
    </source>
</evidence>